<dbReference type="KEGG" id="rpon:G3256_04730"/>
<reference evidence="1 2" key="1">
    <citation type="submission" date="2020-02" db="EMBL/GenBank/DDBJ databases">
        <title>Genome sequence of Roseobacter ponti.</title>
        <authorList>
            <person name="Hollensteiner J."/>
            <person name="Schneider D."/>
            <person name="Poehlein A."/>
            <person name="Daniel R."/>
        </authorList>
    </citation>
    <scope>NUCLEOTIDE SEQUENCE [LARGE SCALE GENOMIC DNA]</scope>
    <source>
        <strain evidence="1 2">DSM 106830</strain>
    </source>
</reference>
<dbReference type="EMBL" id="CP048788">
    <property type="protein sequence ID" value="QJF50511.1"/>
    <property type="molecule type" value="Genomic_DNA"/>
</dbReference>
<evidence type="ECO:0000313" key="2">
    <source>
        <dbReference type="Proteomes" id="UP000503308"/>
    </source>
</evidence>
<dbReference type="AlphaFoldDB" id="A0A858SSD4"/>
<evidence type="ECO:0000313" key="1">
    <source>
        <dbReference type="EMBL" id="QJF50511.1"/>
    </source>
</evidence>
<protein>
    <recommendedName>
        <fullName evidence="3">DUF3726 domain-containing protein</fullName>
    </recommendedName>
</protein>
<dbReference type="RefSeq" id="WP_169639727.1">
    <property type="nucleotide sequence ID" value="NZ_CP048788.1"/>
</dbReference>
<gene>
    <name evidence="1" type="ORF">G3256_04730</name>
</gene>
<evidence type="ECO:0008006" key="3">
    <source>
        <dbReference type="Google" id="ProtNLM"/>
    </source>
</evidence>
<name>A0A858SSD4_9RHOB</name>
<dbReference type="Proteomes" id="UP000503308">
    <property type="component" value="Chromosome"/>
</dbReference>
<proteinExistence type="predicted"/>
<keyword evidence="2" id="KW-1185">Reference proteome</keyword>
<sequence>MTWSVAEITALASKAARGAGAPAWQAARFGQAAALHLRYGRPATELDAALSELPGGPAMDLPLALDAALAAAAPEAVVMSDAPPGLLQSYVDALPCRATATAGEAGVWQLRTEPGTPRERPVPGRISCADALIAQMTALAEKTYVPETDASRAAGAGAGLTDND</sequence>
<organism evidence="1 2">
    <name type="scientific">Roseobacter ponti</name>
    <dbReference type="NCBI Taxonomy" id="1891787"/>
    <lineage>
        <taxon>Bacteria</taxon>
        <taxon>Pseudomonadati</taxon>
        <taxon>Pseudomonadota</taxon>
        <taxon>Alphaproteobacteria</taxon>
        <taxon>Rhodobacterales</taxon>
        <taxon>Roseobacteraceae</taxon>
        <taxon>Roseobacter</taxon>
    </lineage>
</organism>
<accession>A0A858SSD4</accession>